<gene>
    <name evidence="14" type="primary">mnmA</name>
    <name evidence="17" type="synonym">trmU</name>
    <name evidence="17" type="ORF">HMPREF9444_00153</name>
</gene>
<dbReference type="NCBIfam" id="NF001138">
    <property type="entry name" value="PRK00143.1"/>
    <property type="match status" value="1"/>
</dbReference>
<dbReference type="eggNOG" id="COG0482">
    <property type="taxonomic scope" value="Bacteria"/>
</dbReference>
<dbReference type="RefSeq" id="WP_009142380.1">
    <property type="nucleotide sequence ID" value="NZ_GL830945.1"/>
</dbReference>
<evidence type="ECO:0000256" key="4">
    <source>
        <dbReference type="ARBA" id="ARBA00013805"/>
    </source>
</evidence>
<dbReference type="NCBIfam" id="TIGR00420">
    <property type="entry name" value="trmU"/>
    <property type="match status" value="1"/>
</dbReference>
<dbReference type="Gene3D" id="2.30.30.280">
    <property type="entry name" value="Adenine nucleotide alpha hydrolases-like domains"/>
    <property type="match status" value="1"/>
</dbReference>
<evidence type="ECO:0000256" key="12">
    <source>
        <dbReference type="ARBA" id="ARBA00023157"/>
    </source>
</evidence>
<dbReference type="InterPro" id="IPR046884">
    <property type="entry name" value="MnmA-like_central"/>
</dbReference>
<sequence>MEFDPTIPYKELQGAHVVIGLSGGVDSSLSAALLKENGMKVTALFMKNWEEDDTDTVCAAAADREDAQKVCDKLGIELKTINFAAEYWDRVFENFLSEYQAGRTPNPDILCNKEIKFKAFFDYALTDLHADFIATGHYAQRSFNDPLAAHLLRSVDKNKDQTYFLHAIGPNVLHKVLFPVGAIEKPQVRLMAEERGLVTARKKDSTGICFIGEKRFHEFLQHYLPAHSGPIITVDGQTVGEHDGLMFATIGQRKGLHIGGSKDGSGEPWYVVDKDIKNNALIIAQGHNHPALYSKGLMAQNETWLVEAPQMPFKCTCKIRYRQPDVNCTVYRENNELKVLFDNKVAAVAPGQSVVFYQGSECLGGAIINTAIKE</sequence>
<dbReference type="Proteomes" id="UP000018458">
    <property type="component" value="Unassembled WGS sequence"/>
</dbReference>
<reference evidence="17 18" key="1">
    <citation type="submission" date="2011-01" db="EMBL/GenBank/DDBJ databases">
        <authorList>
            <person name="Weinstock G."/>
            <person name="Sodergren E."/>
            <person name="Clifton S."/>
            <person name="Fulton L."/>
            <person name="Fulton B."/>
            <person name="Courtney L."/>
            <person name="Fronick C."/>
            <person name="Harrison M."/>
            <person name="Strong C."/>
            <person name="Farmer C."/>
            <person name="Delahaunty K."/>
            <person name="Markovic C."/>
            <person name="Hall O."/>
            <person name="Minx P."/>
            <person name="Tomlinson C."/>
            <person name="Mitreva M."/>
            <person name="Hou S."/>
            <person name="Chen J."/>
            <person name="Wollam A."/>
            <person name="Pepin K.H."/>
            <person name="Johnson M."/>
            <person name="Bhonagiri V."/>
            <person name="Zhang X."/>
            <person name="Suruliraj S."/>
            <person name="Warren W."/>
            <person name="Chinwalla A."/>
            <person name="Mardis E.R."/>
            <person name="Wilson R.K."/>
        </authorList>
    </citation>
    <scope>NUCLEOTIDE SEQUENCE [LARGE SCALE GENOMIC DNA]</scope>
    <source>
        <strain evidence="18">DSM 22608 / JCM 16073 / KCTC 15190 / YIT 12066</strain>
    </source>
</reference>
<dbReference type="FunFam" id="3.40.50.620:FF:000004">
    <property type="entry name" value="tRNA-specific 2-thiouridylase MnmA"/>
    <property type="match status" value="1"/>
</dbReference>
<keyword evidence="18" id="KW-1185">Reference proteome</keyword>
<evidence type="ECO:0000256" key="11">
    <source>
        <dbReference type="ARBA" id="ARBA00022884"/>
    </source>
</evidence>
<evidence type="ECO:0000256" key="5">
    <source>
        <dbReference type="ARBA" id="ARBA00022490"/>
    </source>
</evidence>
<feature type="site" description="Interaction with tRNA" evidence="14">
    <location>
        <position position="352"/>
    </location>
</feature>
<dbReference type="InterPro" id="IPR004506">
    <property type="entry name" value="MnmA-like"/>
</dbReference>
<comment type="caution">
    <text evidence="14">Lacks conserved residue(s) required for the propagation of feature annotation.</text>
</comment>
<feature type="region of interest" description="Interaction with tRNA" evidence="14">
    <location>
        <begin position="320"/>
        <end position="321"/>
    </location>
</feature>
<evidence type="ECO:0000313" key="18">
    <source>
        <dbReference type="Proteomes" id="UP000018458"/>
    </source>
</evidence>
<dbReference type="Pfam" id="PF20258">
    <property type="entry name" value="tRNA_Me_trans_C"/>
    <property type="match status" value="1"/>
</dbReference>
<dbReference type="EC" id="2.8.1.13" evidence="3 14"/>
<keyword evidence="10 14" id="KW-0067">ATP-binding</keyword>
<keyword evidence="17" id="KW-0489">Methyltransferase</keyword>
<feature type="region of interest" description="Interaction with target base in tRNA" evidence="14">
    <location>
        <begin position="106"/>
        <end position="108"/>
    </location>
</feature>
<dbReference type="OrthoDB" id="9800696at2"/>
<dbReference type="FunFam" id="2.30.30.280:FF:000001">
    <property type="entry name" value="tRNA-specific 2-thiouridylase MnmA"/>
    <property type="match status" value="1"/>
</dbReference>
<dbReference type="PANTHER" id="PTHR11933">
    <property type="entry name" value="TRNA 5-METHYLAMINOMETHYL-2-THIOURIDYLATE -METHYLTRANSFERASE"/>
    <property type="match status" value="1"/>
</dbReference>
<organism evidence="17 18">
    <name type="scientific">Succinatimonas hippei (strain DSM 22608 / JCM 16073 / KCTC 15190 / YIT 12066)</name>
    <dbReference type="NCBI Taxonomy" id="762983"/>
    <lineage>
        <taxon>Bacteria</taxon>
        <taxon>Pseudomonadati</taxon>
        <taxon>Pseudomonadota</taxon>
        <taxon>Gammaproteobacteria</taxon>
        <taxon>Aeromonadales</taxon>
        <taxon>Succinivibrionaceae</taxon>
        <taxon>Succinatimonas</taxon>
    </lineage>
</organism>
<dbReference type="InterPro" id="IPR023382">
    <property type="entry name" value="MnmA-like_central_sf"/>
</dbReference>
<dbReference type="GO" id="GO:0005737">
    <property type="term" value="C:cytoplasm"/>
    <property type="evidence" value="ECO:0007669"/>
    <property type="project" value="UniProtKB-SubCell"/>
</dbReference>
<dbReference type="HAMAP" id="MF_00144">
    <property type="entry name" value="tRNA_thiouridyl_MnmA"/>
    <property type="match status" value="1"/>
</dbReference>
<feature type="binding site" evidence="14">
    <location>
        <position position="46"/>
    </location>
    <ligand>
        <name>ATP</name>
        <dbReference type="ChEBI" id="CHEBI:30616"/>
    </ligand>
</feature>
<comment type="caution">
    <text evidence="17">The sequence shown here is derived from an EMBL/GenBank/DDBJ whole genome shotgun (WGS) entry which is preliminary data.</text>
</comment>
<feature type="region of interest" description="Interaction with tRNA" evidence="14">
    <location>
        <begin position="159"/>
        <end position="161"/>
    </location>
</feature>
<dbReference type="Gene3D" id="2.40.30.10">
    <property type="entry name" value="Translation factors"/>
    <property type="match status" value="1"/>
</dbReference>
<keyword evidence="6 14" id="KW-0820">tRNA-binding</keyword>
<dbReference type="HOGENOM" id="CLU_035188_1_0_6"/>
<evidence type="ECO:0000256" key="8">
    <source>
        <dbReference type="ARBA" id="ARBA00022694"/>
    </source>
</evidence>
<dbReference type="GO" id="GO:0008168">
    <property type="term" value="F:methyltransferase activity"/>
    <property type="evidence" value="ECO:0007669"/>
    <property type="project" value="UniProtKB-KW"/>
</dbReference>
<feature type="domain" description="tRNA-specific 2-thiouridylase MnmA-like C-terminal" evidence="15">
    <location>
        <begin position="295"/>
        <end position="368"/>
    </location>
</feature>
<comment type="similarity">
    <text evidence="2 14">Belongs to the MnmA/TRMU family.</text>
</comment>
<dbReference type="AlphaFoldDB" id="E8LHI0"/>
<evidence type="ECO:0000256" key="13">
    <source>
        <dbReference type="ARBA" id="ARBA00051542"/>
    </source>
</evidence>
<dbReference type="Pfam" id="PF03054">
    <property type="entry name" value="tRNA_Me_trans"/>
    <property type="match status" value="1"/>
</dbReference>
<keyword evidence="5 14" id="KW-0963">Cytoplasm</keyword>
<evidence type="ECO:0000256" key="2">
    <source>
        <dbReference type="ARBA" id="ARBA00006191"/>
    </source>
</evidence>
<keyword evidence="9 14" id="KW-0547">Nucleotide-binding</keyword>
<dbReference type="CDD" id="cd01998">
    <property type="entry name" value="MnmA_TRMU-like"/>
    <property type="match status" value="1"/>
</dbReference>
<proteinExistence type="inferred from homology"/>
<evidence type="ECO:0000256" key="10">
    <source>
        <dbReference type="ARBA" id="ARBA00022840"/>
    </source>
</evidence>
<comment type="subcellular location">
    <subcellularLocation>
        <location evidence="1 14">Cytoplasm</location>
    </subcellularLocation>
</comment>
<feature type="active site" description="Nucleophile" evidence="14">
    <location>
        <position position="111"/>
    </location>
</feature>
<dbReference type="PANTHER" id="PTHR11933:SF5">
    <property type="entry name" value="MITOCHONDRIAL TRNA-SPECIFIC 2-THIOURIDYLASE 1"/>
    <property type="match status" value="1"/>
</dbReference>
<evidence type="ECO:0000256" key="9">
    <source>
        <dbReference type="ARBA" id="ARBA00022741"/>
    </source>
</evidence>
<accession>E8LHI0</accession>
<feature type="binding site" evidence="14">
    <location>
        <position position="136"/>
    </location>
    <ligand>
        <name>ATP</name>
        <dbReference type="ChEBI" id="CHEBI:30616"/>
    </ligand>
</feature>
<dbReference type="GO" id="GO:0005524">
    <property type="term" value="F:ATP binding"/>
    <property type="evidence" value="ECO:0007669"/>
    <property type="project" value="UniProtKB-KW"/>
</dbReference>
<evidence type="ECO:0000256" key="7">
    <source>
        <dbReference type="ARBA" id="ARBA00022679"/>
    </source>
</evidence>
<comment type="function">
    <text evidence="14">Catalyzes the 2-thiolation of uridine at the wobble position (U34) of tRNA, leading to the formation of s(2)U34.</text>
</comment>
<dbReference type="EMBL" id="AEVO01000007">
    <property type="protein sequence ID" value="EFY07999.1"/>
    <property type="molecule type" value="Genomic_DNA"/>
</dbReference>
<keyword evidence="8 14" id="KW-0819">tRNA processing</keyword>
<dbReference type="GO" id="GO:0002143">
    <property type="term" value="P:tRNA wobble position uridine thiolation"/>
    <property type="evidence" value="ECO:0007669"/>
    <property type="project" value="TreeGrafter"/>
</dbReference>
<dbReference type="FunFam" id="2.40.30.10:FF:000023">
    <property type="entry name" value="tRNA-specific 2-thiouridylase MnmA"/>
    <property type="match status" value="1"/>
</dbReference>
<evidence type="ECO:0000259" key="15">
    <source>
        <dbReference type="Pfam" id="PF20258"/>
    </source>
</evidence>
<dbReference type="InterPro" id="IPR014729">
    <property type="entry name" value="Rossmann-like_a/b/a_fold"/>
</dbReference>
<evidence type="ECO:0000313" key="17">
    <source>
        <dbReference type="EMBL" id="EFY07999.1"/>
    </source>
</evidence>
<feature type="domain" description="tRNA-specific 2-thiouridylase MnmA-like central" evidence="16">
    <location>
        <begin position="218"/>
        <end position="285"/>
    </location>
</feature>
<feature type="active site" description="Cysteine persulfide intermediate" evidence="14">
    <location>
        <position position="209"/>
    </location>
</feature>
<dbReference type="GO" id="GO:0103016">
    <property type="term" value="F:tRNA-uridine 2-sulfurtransferase activity"/>
    <property type="evidence" value="ECO:0007669"/>
    <property type="project" value="UniProtKB-EC"/>
</dbReference>
<evidence type="ECO:0000256" key="3">
    <source>
        <dbReference type="ARBA" id="ARBA00011949"/>
    </source>
</evidence>
<dbReference type="SUPFAM" id="SSF52402">
    <property type="entry name" value="Adenine nucleotide alpha hydrolases-like"/>
    <property type="match status" value="1"/>
</dbReference>
<keyword evidence="12" id="KW-1015">Disulfide bond</keyword>
<evidence type="ECO:0000259" key="16">
    <source>
        <dbReference type="Pfam" id="PF20259"/>
    </source>
</evidence>
<dbReference type="InterPro" id="IPR046885">
    <property type="entry name" value="MnmA-like_C"/>
</dbReference>
<feature type="site" description="Interaction with tRNA" evidence="14">
    <location>
        <position position="137"/>
    </location>
</feature>
<dbReference type="Gene3D" id="3.40.50.620">
    <property type="entry name" value="HUPs"/>
    <property type="match status" value="1"/>
</dbReference>
<evidence type="ECO:0000256" key="6">
    <source>
        <dbReference type="ARBA" id="ARBA00022555"/>
    </source>
</evidence>
<dbReference type="GO" id="GO:0032259">
    <property type="term" value="P:methylation"/>
    <property type="evidence" value="ECO:0007669"/>
    <property type="project" value="UniProtKB-KW"/>
</dbReference>
<keyword evidence="7 14" id="KW-0808">Transferase</keyword>
<dbReference type="Pfam" id="PF20259">
    <property type="entry name" value="tRNA_Me_trans_M"/>
    <property type="match status" value="1"/>
</dbReference>
<evidence type="ECO:0000256" key="14">
    <source>
        <dbReference type="HAMAP-Rule" id="MF_00144"/>
    </source>
</evidence>
<name>E8LHI0_SUCHY</name>
<protein>
    <recommendedName>
        <fullName evidence="4 14">tRNA-specific 2-thiouridylase MnmA</fullName>
        <ecNumber evidence="3 14">2.8.1.13</ecNumber>
    </recommendedName>
</protein>
<dbReference type="STRING" id="762983.HMPREF9444_00153"/>
<comment type="catalytic activity">
    <reaction evidence="13 14">
        <text>S-sulfanyl-L-cysteinyl-[protein] + uridine(34) in tRNA + AH2 + ATP = 2-thiouridine(34) in tRNA + L-cysteinyl-[protein] + A + AMP + diphosphate + H(+)</text>
        <dbReference type="Rhea" id="RHEA:47032"/>
        <dbReference type="Rhea" id="RHEA-COMP:10131"/>
        <dbReference type="Rhea" id="RHEA-COMP:11726"/>
        <dbReference type="Rhea" id="RHEA-COMP:11727"/>
        <dbReference type="Rhea" id="RHEA-COMP:11728"/>
        <dbReference type="ChEBI" id="CHEBI:13193"/>
        <dbReference type="ChEBI" id="CHEBI:15378"/>
        <dbReference type="ChEBI" id="CHEBI:17499"/>
        <dbReference type="ChEBI" id="CHEBI:29950"/>
        <dbReference type="ChEBI" id="CHEBI:30616"/>
        <dbReference type="ChEBI" id="CHEBI:33019"/>
        <dbReference type="ChEBI" id="CHEBI:61963"/>
        <dbReference type="ChEBI" id="CHEBI:65315"/>
        <dbReference type="ChEBI" id="CHEBI:87170"/>
        <dbReference type="ChEBI" id="CHEBI:456215"/>
        <dbReference type="EC" id="2.8.1.13"/>
    </reaction>
</comment>
<dbReference type="GO" id="GO:0000049">
    <property type="term" value="F:tRNA binding"/>
    <property type="evidence" value="ECO:0007669"/>
    <property type="project" value="UniProtKB-KW"/>
</dbReference>
<keyword evidence="11 14" id="KW-0694">RNA-binding</keyword>
<feature type="binding site" evidence="14">
    <location>
        <begin position="20"/>
        <end position="27"/>
    </location>
    <ligand>
        <name>ATP</name>
        <dbReference type="ChEBI" id="CHEBI:30616"/>
    </ligand>
</feature>
<evidence type="ECO:0000256" key="1">
    <source>
        <dbReference type="ARBA" id="ARBA00004496"/>
    </source>
</evidence>